<sequence length="798" mass="84469">MICRSPLLAVAALSLAVPAAFAQVGASAAAAEFDIPAQALDQALSAFARQAGLQLLAAPELVRGLRSQPLSGRGDTAAALAELLRGSGLRGRIEGNILVIEPATGGRTLSEVRVSATGISPSELPPAYAGGQVASGARLGVLGNVDVMDAPFNITAYTAQTIADQQSATVAEVLRNDPSVRYTTSDGHNAENFTVRGFDLTSTELAFNGLYNMLPGTHVPTEFLERVEVFKGPGAMLSGIAPSGGVGGVINLVPKRAGGEPLTRLTASYASASRFGIAADLGRRFGEEQRLGVRVNASSSDGETTLEDQKKKERFLSLGMDYRGDGWRLELDAYSSKQDQSNGSPLWVGFTTLGHVLKAPDPTKNALRGTYVKQQTEGAALRGEYDLNAHWTAWAAVGGSRYHYKGYLNGTLVEVLNDAGDARGQTNHQKGFTKGLSAEAGVRGSFTTGAVAHQLVASASSVQMRSSGGRVGLATGAAYVTNIYEPIPNPTLAGPYGAVWTTVDNTYTSFSLADTLSMRNDSVLLTLGARAQRVRQSMATPTAYDESAVTPLVGLVLKPWGPAVSLYANYIEGLSPGITVGITYANAGETLTPYRTKQAEVGVKWEAGVGDEDGVRFTNTLSLFQIEKPFAVSVATGAPLPTLKLDGEQRNSGVEWNVFGEVGKGLRLLGGGAYTHAEQVRASSTANNGKDMPGVPKWTANLGTEWDTPLLAGLTLSARWIYTSSQYLDVANRLEIPAWHRWDIGARYATRIAGKAVVVRASVENLEDRHYWSGRFYPGGQATLGAPRTFKLSTSVDF</sequence>
<dbReference type="Pfam" id="PF00593">
    <property type="entry name" value="TonB_dep_Rec_b-barrel"/>
    <property type="match status" value="1"/>
</dbReference>
<dbReference type="NCBIfam" id="TIGR01783">
    <property type="entry name" value="TonB-siderophor"/>
    <property type="match status" value="1"/>
</dbReference>
<evidence type="ECO:0000256" key="8">
    <source>
        <dbReference type="ARBA" id="ARBA00023004"/>
    </source>
</evidence>
<dbReference type="InterPro" id="IPR000531">
    <property type="entry name" value="Beta-barrel_TonB"/>
</dbReference>
<evidence type="ECO:0000256" key="15">
    <source>
        <dbReference type="PROSITE-ProRule" id="PRU10144"/>
    </source>
</evidence>
<evidence type="ECO:0000256" key="16">
    <source>
        <dbReference type="RuleBase" id="RU003357"/>
    </source>
</evidence>
<keyword evidence="5" id="KW-0410">Iron transport</keyword>
<evidence type="ECO:0000256" key="10">
    <source>
        <dbReference type="ARBA" id="ARBA00023077"/>
    </source>
</evidence>
<feature type="chain" id="PRO_5021019561" evidence="17">
    <location>
        <begin position="23"/>
        <end position="798"/>
    </location>
</feature>
<feature type="domain" description="Secretin/TonB short N-terminal" evidence="18">
    <location>
        <begin position="53"/>
        <end position="103"/>
    </location>
</feature>
<dbReference type="RefSeq" id="WP_133589471.1">
    <property type="nucleotide sequence ID" value="NZ_SNVV01000004.1"/>
</dbReference>
<reference evidence="19 20" key="1">
    <citation type="submission" date="2019-03" db="EMBL/GenBank/DDBJ databases">
        <title>Genomic Encyclopedia of Type Strains, Phase IV (KMG-IV): sequencing the most valuable type-strain genomes for metagenomic binning, comparative biology and taxonomic classification.</title>
        <authorList>
            <person name="Goeker M."/>
        </authorList>
    </citation>
    <scope>NUCLEOTIDE SEQUENCE [LARGE SCALE GENOMIC DNA]</scope>
    <source>
        <strain evidence="19 20">DSM 12121</strain>
    </source>
</reference>
<keyword evidence="11 14" id="KW-0472">Membrane</keyword>
<dbReference type="InterPro" id="IPR039426">
    <property type="entry name" value="TonB-dep_rcpt-like"/>
</dbReference>
<dbReference type="InterPro" id="IPR012910">
    <property type="entry name" value="Plug_dom"/>
</dbReference>
<evidence type="ECO:0000256" key="13">
    <source>
        <dbReference type="ARBA" id="ARBA00023237"/>
    </source>
</evidence>
<dbReference type="GO" id="GO:0015891">
    <property type="term" value="P:siderophore transport"/>
    <property type="evidence" value="ECO:0007669"/>
    <property type="project" value="InterPro"/>
</dbReference>
<dbReference type="GO" id="GO:0015344">
    <property type="term" value="F:siderophore uptake transmembrane transporter activity"/>
    <property type="evidence" value="ECO:0007669"/>
    <property type="project" value="TreeGrafter"/>
</dbReference>
<dbReference type="InterPro" id="IPR036942">
    <property type="entry name" value="Beta-barrel_TonB_sf"/>
</dbReference>
<comment type="similarity">
    <text evidence="2 14 16">Belongs to the TonB-dependent receptor family.</text>
</comment>
<evidence type="ECO:0000256" key="14">
    <source>
        <dbReference type="PROSITE-ProRule" id="PRU01360"/>
    </source>
</evidence>
<dbReference type="OrthoDB" id="8732650at2"/>
<name>A0A4R6E739_9RHOO</name>
<keyword evidence="3 14" id="KW-0813">Transport</keyword>
<dbReference type="Gene3D" id="2.40.170.20">
    <property type="entry name" value="TonB-dependent receptor, beta-barrel domain"/>
    <property type="match status" value="1"/>
</dbReference>
<keyword evidence="8" id="KW-0408">Iron</keyword>
<dbReference type="PANTHER" id="PTHR32552">
    <property type="entry name" value="FERRICHROME IRON RECEPTOR-RELATED"/>
    <property type="match status" value="1"/>
</dbReference>
<accession>A0A4R6E739</accession>
<dbReference type="EMBL" id="SNVV01000004">
    <property type="protein sequence ID" value="TDN53721.1"/>
    <property type="molecule type" value="Genomic_DNA"/>
</dbReference>
<evidence type="ECO:0000256" key="4">
    <source>
        <dbReference type="ARBA" id="ARBA00022452"/>
    </source>
</evidence>
<keyword evidence="10 16" id="KW-0798">TonB box</keyword>
<dbReference type="Pfam" id="PF07660">
    <property type="entry name" value="STN"/>
    <property type="match status" value="1"/>
</dbReference>
<keyword evidence="12 19" id="KW-0675">Receptor</keyword>
<keyword evidence="9" id="KW-0406">Ion transport</keyword>
<evidence type="ECO:0000256" key="12">
    <source>
        <dbReference type="ARBA" id="ARBA00023170"/>
    </source>
</evidence>
<evidence type="ECO:0000256" key="17">
    <source>
        <dbReference type="SAM" id="SignalP"/>
    </source>
</evidence>
<dbReference type="InterPro" id="IPR010917">
    <property type="entry name" value="TonB_rcpt_CS"/>
</dbReference>
<keyword evidence="13 14" id="KW-0998">Cell outer membrane</keyword>
<keyword evidence="20" id="KW-1185">Reference proteome</keyword>
<evidence type="ECO:0000313" key="19">
    <source>
        <dbReference type="EMBL" id="TDN53721.1"/>
    </source>
</evidence>
<evidence type="ECO:0000256" key="3">
    <source>
        <dbReference type="ARBA" id="ARBA00022448"/>
    </source>
</evidence>
<dbReference type="Gene3D" id="3.55.50.30">
    <property type="match status" value="1"/>
</dbReference>
<proteinExistence type="inferred from homology"/>
<feature type="signal peptide" evidence="17">
    <location>
        <begin position="1"/>
        <end position="22"/>
    </location>
</feature>
<evidence type="ECO:0000256" key="11">
    <source>
        <dbReference type="ARBA" id="ARBA00023136"/>
    </source>
</evidence>
<evidence type="ECO:0000259" key="18">
    <source>
        <dbReference type="SMART" id="SM00965"/>
    </source>
</evidence>
<organism evidence="19 20">
    <name type="scientific">Azoarcus indigens</name>
    <dbReference type="NCBI Taxonomy" id="29545"/>
    <lineage>
        <taxon>Bacteria</taxon>
        <taxon>Pseudomonadati</taxon>
        <taxon>Pseudomonadota</taxon>
        <taxon>Betaproteobacteria</taxon>
        <taxon>Rhodocyclales</taxon>
        <taxon>Zoogloeaceae</taxon>
        <taxon>Azoarcus</taxon>
    </lineage>
</organism>
<evidence type="ECO:0000256" key="5">
    <source>
        <dbReference type="ARBA" id="ARBA00022496"/>
    </source>
</evidence>
<dbReference type="InterPro" id="IPR010105">
    <property type="entry name" value="TonB_sidphr_rcpt"/>
</dbReference>
<comment type="caution">
    <text evidence="19">The sequence shown here is derived from an EMBL/GenBank/DDBJ whole genome shotgun (WGS) entry which is preliminary data.</text>
</comment>
<evidence type="ECO:0000313" key="20">
    <source>
        <dbReference type="Proteomes" id="UP000295129"/>
    </source>
</evidence>
<evidence type="ECO:0000256" key="7">
    <source>
        <dbReference type="ARBA" id="ARBA00022729"/>
    </source>
</evidence>
<protein>
    <submittedName>
        <fullName evidence="19">Iron complex outermembrane receptor protein</fullName>
    </submittedName>
</protein>
<evidence type="ECO:0000256" key="6">
    <source>
        <dbReference type="ARBA" id="ARBA00022692"/>
    </source>
</evidence>
<evidence type="ECO:0000256" key="1">
    <source>
        <dbReference type="ARBA" id="ARBA00004571"/>
    </source>
</evidence>
<dbReference type="GO" id="GO:0009279">
    <property type="term" value="C:cell outer membrane"/>
    <property type="evidence" value="ECO:0007669"/>
    <property type="project" value="UniProtKB-SubCell"/>
</dbReference>
<dbReference type="InterPro" id="IPR037066">
    <property type="entry name" value="Plug_dom_sf"/>
</dbReference>
<dbReference type="CDD" id="cd01347">
    <property type="entry name" value="ligand_gated_channel"/>
    <property type="match status" value="1"/>
</dbReference>
<dbReference type="GO" id="GO:0038023">
    <property type="term" value="F:signaling receptor activity"/>
    <property type="evidence" value="ECO:0007669"/>
    <property type="project" value="InterPro"/>
</dbReference>
<evidence type="ECO:0000256" key="9">
    <source>
        <dbReference type="ARBA" id="ARBA00023065"/>
    </source>
</evidence>
<keyword evidence="7 17" id="KW-0732">Signal</keyword>
<dbReference type="AlphaFoldDB" id="A0A4R6E739"/>
<dbReference type="InterPro" id="IPR011662">
    <property type="entry name" value="Secretin/TonB_short_N"/>
</dbReference>
<comment type="subcellular location">
    <subcellularLocation>
        <location evidence="1 14">Cell outer membrane</location>
        <topology evidence="1 14">Multi-pass membrane protein</topology>
    </subcellularLocation>
</comment>
<dbReference type="PROSITE" id="PS01156">
    <property type="entry name" value="TONB_DEPENDENT_REC_2"/>
    <property type="match status" value="1"/>
</dbReference>
<feature type="short sequence motif" description="TonB C-terminal box" evidence="15">
    <location>
        <begin position="781"/>
        <end position="798"/>
    </location>
</feature>
<keyword evidence="4 14" id="KW-1134">Transmembrane beta strand</keyword>
<dbReference type="Gene3D" id="2.170.130.10">
    <property type="entry name" value="TonB-dependent receptor, plug domain"/>
    <property type="match status" value="1"/>
</dbReference>
<dbReference type="SUPFAM" id="SSF56935">
    <property type="entry name" value="Porins"/>
    <property type="match status" value="1"/>
</dbReference>
<evidence type="ECO:0000256" key="2">
    <source>
        <dbReference type="ARBA" id="ARBA00009810"/>
    </source>
</evidence>
<dbReference type="PROSITE" id="PS52016">
    <property type="entry name" value="TONB_DEPENDENT_REC_3"/>
    <property type="match status" value="1"/>
</dbReference>
<dbReference type="PANTHER" id="PTHR32552:SF82">
    <property type="entry name" value="FCUA PROTEIN"/>
    <property type="match status" value="1"/>
</dbReference>
<keyword evidence="6 14" id="KW-0812">Transmembrane</keyword>
<dbReference type="SMART" id="SM00965">
    <property type="entry name" value="STN"/>
    <property type="match status" value="1"/>
</dbReference>
<dbReference type="Proteomes" id="UP000295129">
    <property type="component" value="Unassembled WGS sequence"/>
</dbReference>
<gene>
    <name evidence="19" type="ORF">C7389_10475</name>
</gene>
<dbReference type="Pfam" id="PF07715">
    <property type="entry name" value="Plug"/>
    <property type="match status" value="1"/>
</dbReference>